<evidence type="ECO:0000313" key="2">
    <source>
        <dbReference type="EMBL" id="QCT18893.1"/>
    </source>
</evidence>
<dbReference type="OrthoDB" id="6527546at2"/>
<evidence type="ECO:0000259" key="1">
    <source>
        <dbReference type="Pfam" id="PF19077"/>
    </source>
</evidence>
<dbReference type="EMBL" id="CP040428">
    <property type="protein sequence ID" value="QCT18893.1"/>
    <property type="molecule type" value="Genomic_DNA"/>
</dbReference>
<feature type="domain" description="Bacterial Ig-like" evidence="1">
    <location>
        <begin position="407"/>
        <end position="495"/>
    </location>
</feature>
<accession>A0A4P8YG83</accession>
<reference evidence="2 3" key="1">
    <citation type="submission" date="2019-05" db="EMBL/GenBank/DDBJ databases">
        <title>Complete genome sequence of Izhakiella calystegiae KSNA2, an endophyte isolated from beach morning glory (Calystegia soldanella).</title>
        <authorList>
            <person name="Jiang L."/>
            <person name="Jeong J.C."/>
            <person name="Kim C.Y."/>
            <person name="Kim D.H."/>
            <person name="Kim S.W."/>
            <person name="Lee j."/>
        </authorList>
    </citation>
    <scope>NUCLEOTIDE SEQUENCE [LARGE SCALE GENOMIC DNA]</scope>
    <source>
        <strain evidence="2 3">KSNA2</strain>
    </source>
</reference>
<feature type="domain" description="Bacterial Ig-like" evidence="1">
    <location>
        <begin position="299"/>
        <end position="392"/>
    </location>
</feature>
<dbReference type="NCBIfam" id="NF033510">
    <property type="entry name" value="Ca_tandemer"/>
    <property type="match status" value="3"/>
</dbReference>
<dbReference type="KEGG" id="izh:FEM41_04120"/>
<sequence length="790" mass="81676">MLVETKTVNVVVLDGKKLEKTMALPQEQTGQPIILNAIKDGTYILAEQGDGVAPENITIKRVGDDLYLSLEGGDPEHPELIIRDYYLNGGELVGKGEDGQYYNYVTAIGQESDSVSADTAIPLALGGESIPGFADGLVEEDDDDHHALLWSLLGVGALGALAGGIALAHHNNNDGSHHRLADITPDVVVNPGKLDSVIDNVGSIQGKIANGGVTDDNKPTFNGSGVAPGNTVIVMDSDGTVIGSTVANESGNWAFTPDSPMSDGSHKISAVVVDGNGNRSEPSDSVIVVIDTVAPAAVDNVVVTDSSGTEIDGGVTNDNMPSLSGKAEPGTVVVISDNGKEIGSAQVDDNGQWNFTPTTPMGDGEHNIEVVAVDDAGNVGPSSKPIPVEIDTMAPDVATTKLLDDVGDTVGVINSGDTTDDNKPTFDGTAEPGATVIISDNGQVIGSVAVGENGAWSYTPETSLKDGDHSFSSVVVDKVGNQSVSSEPIDFTVDTSGIPLTSGSENFESVTQHIFNTEGDTLKLDSGLSVTFVSGPCDGENQNAFTEISSKGIAFFAPAEMGSQAMMLIENSVTKFEFGTGTSAVSFDVNSASAGSTVNYYDADGNLLHSEALPDQSNDNGLQTISWAAGEGEIIASMTIETAPAVGGDVITRVDNFNWGSDAEVASGSEVVSATSAILEENSQFSTEQDYSIQASDGVIEVHGHHVSLSLDALLFDASRELLIADGKEQVAIVGDAGSRVELNSTSLGGGQDWSDAGQVTAGGVVYEIYHSNSSSVELLVQQGIELQHS</sequence>
<dbReference type="Gene3D" id="3.30.420.430">
    <property type="match status" value="4"/>
</dbReference>
<dbReference type="InterPro" id="IPR044016">
    <property type="entry name" value="Big_13"/>
</dbReference>
<evidence type="ECO:0000313" key="3">
    <source>
        <dbReference type="Proteomes" id="UP000302163"/>
    </source>
</evidence>
<gene>
    <name evidence="2" type="ORF">FEM41_04120</name>
</gene>
<dbReference type="Pfam" id="PF19077">
    <property type="entry name" value="Big_13"/>
    <property type="match status" value="3"/>
</dbReference>
<name>A0A4P8YG83_9ENTR</name>
<protein>
    <recommendedName>
        <fullName evidence="1">Bacterial Ig-like domain-containing protein</fullName>
    </recommendedName>
</protein>
<dbReference type="Proteomes" id="UP000302163">
    <property type="component" value="Chromosome"/>
</dbReference>
<keyword evidence="3" id="KW-1185">Reference proteome</keyword>
<organism evidence="2 3">
    <name type="scientific">Jejubacter calystegiae</name>
    <dbReference type="NCBI Taxonomy" id="2579935"/>
    <lineage>
        <taxon>Bacteria</taxon>
        <taxon>Pseudomonadati</taxon>
        <taxon>Pseudomonadota</taxon>
        <taxon>Gammaproteobacteria</taxon>
        <taxon>Enterobacterales</taxon>
        <taxon>Enterobacteriaceae</taxon>
        <taxon>Jejubacter</taxon>
    </lineage>
</organism>
<feature type="domain" description="Bacterial Ig-like" evidence="1">
    <location>
        <begin position="202"/>
        <end position="292"/>
    </location>
</feature>
<dbReference type="AlphaFoldDB" id="A0A4P8YG83"/>
<proteinExistence type="predicted"/>